<dbReference type="InterPro" id="IPR003374">
    <property type="entry name" value="ApbE-like_sf"/>
</dbReference>
<dbReference type="EC" id="2.7.1.180" evidence="2 11"/>
<name>A0ABP2DAT0_9RHOB</name>
<evidence type="ECO:0000256" key="1">
    <source>
        <dbReference type="ARBA" id="ARBA00001946"/>
    </source>
</evidence>
<evidence type="ECO:0000256" key="4">
    <source>
        <dbReference type="ARBA" id="ARBA00022630"/>
    </source>
</evidence>
<dbReference type="Proteomes" id="UP000003257">
    <property type="component" value="Unassembled WGS sequence"/>
</dbReference>
<dbReference type="PANTHER" id="PTHR30040:SF2">
    <property type="entry name" value="FAD:PROTEIN FMN TRANSFERASE"/>
    <property type="match status" value="1"/>
</dbReference>
<comment type="caution">
    <text evidence="12">The sequence shown here is derived from an EMBL/GenBank/DDBJ whole genome shotgun (WGS) entry which is preliminary data.</text>
</comment>
<dbReference type="Gene3D" id="3.10.520.10">
    <property type="entry name" value="ApbE-like domains"/>
    <property type="match status" value="1"/>
</dbReference>
<evidence type="ECO:0000256" key="8">
    <source>
        <dbReference type="ARBA" id="ARBA00022842"/>
    </source>
</evidence>
<dbReference type="EMBL" id="ABID01000001">
    <property type="protein sequence ID" value="EDQ05433.1"/>
    <property type="molecule type" value="Genomic_DNA"/>
</dbReference>
<dbReference type="PROSITE" id="PS51318">
    <property type="entry name" value="TAT"/>
    <property type="match status" value="1"/>
</dbReference>
<keyword evidence="13" id="KW-1185">Reference proteome</keyword>
<keyword evidence="5 11" id="KW-0808">Transferase</keyword>
<comment type="cofactor">
    <cofactor evidence="1">
        <name>Mg(2+)</name>
        <dbReference type="ChEBI" id="CHEBI:18420"/>
    </cofactor>
</comment>
<evidence type="ECO:0000256" key="6">
    <source>
        <dbReference type="ARBA" id="ARBA00022723"/>
    </source>
</evidence>
<comment type="catalytic activity">
    <reaction evidence="10 11">
        <text>L-threonyl-[protein] + FAD = FMN-L-threonyl-[protein] + AMP + H(+)</text>
        <dbReference type="Rhea" id="RHEA:36847"/>
        <dbReference type="Rhea" id="RHEA-COMP:11060"/>
        <dbReference type="Rhea" id="RHEA-COMP:11061"/>
        <dbReference type="ChEBI" id="CHEBI:15378"/>
        <dbReference type="ChEBI" id="CHEBI:30013"/>
        <dbReference type="ChEBI" id="CHEBI:57692"/>
        <dbReference type="ChEBI" id="CHEBI:74257"/>
        <dbReference type="ChEBI" id="CHEBI:456215"/>
        <dbReference type="EC" id="2.7.1.180"/>
    </reaction>
</comment>
<accession>A0ABP2DAT0</accession>
<organism evidence="12 13">
    <name type="scientific">Sulfitobacter indolifex HEL-45</name>
    <dbReference type="NCBI Taxonomy" id="391624"/>
    <lineage>
        <taxon>Bacteria</taxon>
        <taxon>Pseudomonadati</taxon>
        <taxon>Pseudomonadota</taxon>
        <taxon>Alphaproteobacteria</taxon>
        <taxon>Rhodobacterales</taxon>
        <taxon>Roseobacteraceae</taxon>
        <taxon>Sulfitobacter</taxon>
    </lineage>
</organism>
<evidence type="ECO:0000256" key="10">
    <source>
        <dbReference type="ARBA" id="ARBA00048540"/>
    </source>
</evidence>
<comment type="similarity">
    <text evidence="11">Belongs to the ApbE family.</text>
</comment>
<reference evidence="12 13" key="1">
    <citation type="submission" date="2007-11" db="EMBL/GenBank/DDBJ databases">
        <authorList>
            <person name="Wagner-Dobler I."/>
            <person name="Ferriera S."/>
            <person name="Johnson J."/>
            <person name="Kravitz S."/>
            <person name="Beeson K."/>
            <person name="Sutton G."/>
            <person name="Rogers Y.-H."/>
            <person name="Friedman R."/>
            <person name="Frazier M."/>
            <person name="Venter J.C."/>
        </authorList>
    </citation>
    <scope>NUCLEOTIDE SEQUENCE [LARGE SCALE GENOMIC DNA]</scope>
    <source>
        <strain evidence="12 13">HEL-45</strain>
    </source>
</reference>
<sequence length="324" mass="33665">MRFSRRGFLGGSGAMLVATALPAAGSDLLQIEGPAFGAGWRVRVGSGADAAAVVRVITGVIASVDAAMSPFRAGSEISVFNRAETLDWQPLSFQTLTTIAEAQRIADQTQGAFDPTLGGLVGRYGFGPITAGPEGAFRDLTVGAGGARKAHPRQTLDLCGIAKGHALDRCVAALETLGLRRFFLELGGEVAARGLKPDGTVWRAAVERPLPGQVAPQCVVGLTNEALATSGDLINSYALAGHRYNHIINPQLLAPSDTALASVSVFAARAITADALATALFAMGSEQGPAFAQAAGLDALFLSRDGPRLRQDITGRFADWIIWG</sequence>
<evidence type="ECO:0000256" key="2">
    <source>
        <dbReference type="ARBA" id="ARBA00011955"/>
    </source>
</evidence>
<dbReference type="PIRSF" id="PIRSF006268">
    <property type="entry name" value="ApbE"/>
    <property type="match status" value="1"/>
</dbReference>
<gene>
    <name evidence="12" type="ORF">OIHEL45_01445</name>
</gene>
<dbReference type="InterPro" id="IPR006311">
    <property type="entry name" value="TAT_signal"/>
</dbReference>
<proteinExistence type="inferred from homology"/>
<evidence type="ECO:0000313" key="13">
    <source>
        <dbReference type="Proteomes" id="UP000003257"/>
    </source>
</evidence>
<keyword evidence="8 11" id="KW-0460">Magnesium</keyword>
<dbReference type="Pfam" id="PF02424">
    <property type="entry name" value="ApbE"/>
    <property type="match status" value="1"/>
</dbReference>
<keyword evidence="7 11" id="KW-0274">FAD</keyword>
<dbReference type="PANTHER" id="PTHR30040">
    <property type="entry name" value="THIAMINE BIOSYNTHESIS LIPOPROTEIN APBE"/>
    <property type="match status" value="1"/>
</dbReference>
<dbReference type="SUPFAM" id="SSF143631">
    <property type="entry name" value="ApbE-like"/>
    <property type="match status" value="1"/>
</dbReference>
<evidence type="ECO:0000313" key="12">
    <source>
        <dbReference type="EMBL" id="EDQ05433.1"/>
    </source>
</evidence>
<dbReference type="InterPro" id="IPR024932">
    <property type="entry name" value="ApbE"/>
</dbReference>
<evidence type="ECO:0000256" key="3">
    <source>
        <dbReference type="ARBA" id="ARBA00016337"/>
    </source>
</evidence>
<keyword evidence="6 11" id="KW-0479">Metal-binding</keyword>
<protein>
    <recommendedName>
        <fullName evidence="3 11">FAD:protein FMN transferase</fullName>
        <ecNumber evidence="2 11">2.7.1.180</ecNumber>
    </recommendedName>
    <alternativeName>
        <fullName evidence="9 11">Flavin transferase</fullName>
    </alternativeName>
</protein>
<evidence type="ECO:0000256" key="9">
    <source>
        <dbReference type="ARBA" id="ARBA00031306"/>
    </source>
</evidence>
<evidence type="ECO:0000256" key="5">
    <source>
        <dbReference type="ARBA" id="ARBA00022679"/>
    </source>
</evidence>
<dbReference type="RefSeq" id="WP_007117503.1">
    <property type="nucleotide sequence ID" value="NZ_ABID01000001.1"/>
</dbReference>
<keyword evidence="4 11" id="KW-0285">Flavoprotein</keyword>
<evidence type="ECO:0000256" key="7">
    <source>
        <dbReference type="ARBA" id="ARBA00022827"/>
    </source>
</evidence>
<evidence type="ECO:0000256" key="11">
    <source>
        <dbReference type="PIRNR" id="PIRNR006268"/>
    </source>
</evidence>